<proteinExistence type="predicted"/>
<accession>A0AAD3XW27</accession>
<dbReference type="EMBL" id="BSYO01000021">
    <property type="protein sequence ID" value="GMH19573.1"/>
    <property type="molecule type" value="Genomic_DNA"/>
</dbReference>
<reference evidence="1" key="1">
    <citation type="submission" date="2023-05" db="EMBL/GenBank/DDBJ databases">
        <title>Nepenthes gracilis genome sequencing.</title>
        <authorList>
            <person name="Fukushima K."/>
        </authorList>
    </citation>
    <scope>NUCLEOTIDE SEQUENCE</scope>
    <source>
        <strain evidence="1">SING2019-196</strain>
    </source>
</reference>
<comment type="caution">
    <text evidence="1">The sequence shown here is derived from an EMBL/GenBank/DDBJ whole genome shotgun (WGS) entry which is preliminary data.</text>
</comment>
<sequence length="264" mass="27903">MLNVSWFGVLALKSGDAAARVSFAASRVLVADANNDQMLLELLDHLVLYRNALYSDIDGPVLAGSLFFIVGNRFQAGPPDLDAAPGSADGIGVGFSDGGRDSLAGHLGCSKIMDESASPDVGTSIEEADPSLASGMLALDDGALDHRYVVPQMLNARPRDEVDGALPGPRLMSLKMSDSTLTNWVLVWMLTCDRSSRRSPHRPGIDGVAISDECGLISEVDGATPESITLDRPPILPAEVVDGLFNKAPFKLQDVDRSFVGLPG</sequence>
<dbReference type="AlphaFoldDB" id="A0AAD3XW27"/>
<keyword evidence="2" id="KW-1185">Reference proteome</keyword>
<name>A0AAD3XW27_NEPGR</name>
<protein>
    <submittedName>
        <fullName evidence="1">Uncharacterized protein</fullName>
    </submittedName>
</protein>
<evidence type="ECO:0000313" key="2">
    <source>
        <dbReference type="Proteomes" id="UP001279734"/>
    </source>
</evidence>
<evidence type="ECO:0000313" key="1">
    <source>
        <dbReference type="EMBL" id="GMH19573.1"/>
    </source>
</evidence>
<organism evidence="1 2">
    <name type="scientific">Nepenthes gracilis</name>
    <name type="common">Slender pitcher plant</name>
    <dbReference type="NCBI Taxonomy" id="150966"/>
    <lineage>
        <taxon>Eukaryota</taxon>
        <taxon>Viridiplantae</taxon>
        <taxon>Streptophyta</taxon>
        <taxon>Embryophyta</taxon>
        <taxon>Tracheophyta</taxon>
        <taxon>Spermatophyta</taxon>
        <taxon>Magnoliopsida</taxon>
        <taxon>eudicotyledons</taxon>
        <taxon>Gunneridae</taxon>
        <taxon>Pentapetalae</taxon>
        <taxon>Caryophyllales</taxon>
        <taxon>Nepenthaceae</taxon>
        <taxon>Nepenthes</taxon>
    </lineage>
</organism>
<dbReference type="Proteomes" id="UP001279734">
    <property type="component" value="Unassembled WGS sequence"/>
</dbReference>
<gene>
    <name evidence="1" type="ORF">Nepgr_021414</name>
</gene>